<dbReference type="Pfam" id="PF13796">
    <property type="entry name" value="Sensor"/>
    <property type="match status" value="1"/>
</dbReference>
<keyword evidence="13" id="KW-1185">Reference proteome</keyword>
<feature type="region of interest" description="Disordered" evidence="9">
    <location>
        <begin position="1"/>
        <end position="33"/>
    </location>
</feature>
<dbReference type="Proteomes" id="UP001501414">
    <property type="component" value="Unassembled WGS sequence"/>
</dbReference>
<accession>A0ABN1XVG7</accession>
<evidence type="ECO:0000256" key="5">
    <source>
        <dbReference type="ARBA" id="ARBA00022741"/>
    </source>
</evidence>
<dbReference type="Gene3D" id="3.30.565.10">
    <property type="entry name" value="Histidine kinase-like ATPase, C-terminal domain"/>
    <property type="match status" value="1"/>
</dbReference>
<dbReference type="InterPro" id="IPR003594">
    <property type="entry name" value="HATPase_dom"/>
</dbReference>
<dbReference type="SUPFAM" id="SSF55874">
    <property type="entry name" value="ATPase domain of HSP90 chaperone/DNA topoisomerase II/histidine kinase"/>
    <property type="match status" value="1"/>
</dbReference>
<evidence type="ECO:0000256" key="7">
    <source>
        <dbReference type="ARBA" id="ARBA00022840"/>
    </source>
</evidence>
<evidence type="ECO:0000256" key="1">
    <source>
        <dbReference type="ARBA" id="ARBA00000085"/>
    </source>
</evidence>
<evidence type="ECO:0000256" key="6">
    <source>
        <dbReference type="ARBA" id="ARBA00022777"/>
    </source>
</evidence>
<keyword evidence="10" id="KW-1133">Transmembrane helix</keyword>
<reference evidence="12 13" key="1">
    <citation type="journal article" date="2019" name="Int. J. Syst. Evol. Microbiol.">
        <title>The Global Catalogue of Microorganisms (GCM) 10K type strain sequencing project: providing services to taxonomists for standard genome sequencing and annotation.</title>
        <authorList>
            <consortium name="The Broad Institute Genomics Platform"/>
            <consortium name="The Broad Institute Genome Sequencing Center for Infectious Disease"/>
            <person name="Wu L."/>
            <person name="Ma J."/>
        </authorList>
    </citation>
    <scope>NUCLEOTIDE SEQUENCE [LARGE SCALE GENOMIC DNA]</scope>
    <source>
        <strain evidence="12 13">JCM 11896</strain>
    </source>
</reference>
<feature type="domain" description="Histidine kinase/HSP90-like ATPase" evidence="11">
    <location>
        <begin position="395"/>
        <end position="485"/>
    </location>
</feature>
<keyword evidence="5" id="KW-0547">Nucleotide-binding</keyword>
<dbReference type="RefSeq" id="WP_344023390.1">
    <property type="nucleotide sequence ID" value="NZ_BAAAJK010000013.1"/>
</dbReference>
<evidence type="ECO:0000256" key="3">
    <source>
        <dbReference type="ARBA" id="ARBA00022553"/>
    </source>
</evidence>
<evidence type="ECO:0000313" key="12">
    <source>
        <dbReference type="EMBL" id="GAA1391246.1"/>
    </source>
</evidence>
<keyword evidence="4" id="KW-0808">Transferase</keyword>
<keyword evidence="6 12" id="KW-0418">Kinase</keyword>
<dbReference type="Gene3D" id="1.20.5.1930">
    <property type="match status" value="1"/>
</dbReference>
<protein>
    <recommendedName>
        <fullName evidence="2">histidine kinase</fullName>
        <ecNumber evidence="2">2.7.13.3</ecNumber>
    </recommendedName>
</protein>
<name>A0ABN1XVG7_9PSEU</name>
<keyword evidence="10" id="KW-0812">Transmembrane</keyword>
<gene>
    <name evidence="12" type="ORF">GCM10009613_33320</name>
</gene>
<feature type="transmembrane region" description="Helical" evidence="10">
    <location>
        <begin position="232"/>
        <end position="253"/>
    </location>
</feature>
<comment type="catalytic activity">
    <reaction evidence="1">
        <text>ATP + protein L-histidine = ADP + protein N-phospho-L-histidine.</text>
        <dbReference type="EC" id="2.7.13.3"/>
    </reaction>
</comment>
<dbReference type="Pfam" id="PF02518">
    <property type="entry name" value="HATPase_c"/>
    <property type="match status" value="1"/>
</dbReference>
<feature type="transmembrane region" description="Helical" evidence="10">
    <location>
        <begin position="107"/>
        <end position="127"/>
    </location>
</feature>
<feature type="transmembrane region" description="Helical" evidence="10">
    <location>
        <begin position="183"/>
        <end position="205"/>
    </location>
</feature>
<evidence type="ECO:0000256" key="8">
    <source>
        <dbReference type="ARBA" id="ARBA00023012"/>
    </source>
</evidence>
<dbReference type="InterPro" id="IPR011712">
    <property type="entry name" value="Sig_transdc_His_kin_sub3_dim/P"/>
</dbReference>
<evidence type="ECO:0000256" key="4">
    <source>
        <dbReference type="ARBA" id="ARBA00022679"/>
    </source>
</evidence>
<evidence type="ECO:0000256" key="10">
    <source>
        <dbReference type="SAM" id="Phobius"/>
    </source>
</evidence>
<dbReference type="EMBL" id="BAAAJK010000013">
    <property type="protein sequence ID" value="GAA1391246.1"/>
    <property type="molecule type" value="Genomic_DNA"/>
</dbReference>
<evidence type="ECO:0000256" key="2">
    <source>
        <dbReference type="ARBA" id="ARBA00012438"/>
    </source>
</evidence>
<proteinExistence type="predicted"/>
<organism evidence="12 13">
    <name type="scientific">Pseudonocardia kongjuensis</name>
    <dbReference type="NCBI Taxonomy" id="102227"/>
    <lineage>
        <taxon>Bacteria</taxon>
        <taxon>Bacillati</taxon>
        <taxon>Actinomycetota</taxon>
        <taxon>Actinomycetes</taxon>
        <taxon>Pseudonocardiales</taxon>
        <taxon>Pseudonocardiaceae</taxon>
        <taxon>Pseudonocardia</taxon>
    </lineage>
</organism>
<keyword evidence="8" id="KW-0902">Two-component regulatory system</keyword>
<dbReference type="PANTHER" id="PTHR24421:SF10">
    <property type="entry name" value="NITRATE_NITRITE SENSOR PROTEIN NARQ"/>
    <property type="match status" value="1"/>
</dbReference>
<dbReference type="Pfam" id="PF07730">
    <property type="entry name" value="HisKA_3"/>
    <property type="match status" value="1"/>
</dbReference>
<evidence type="ECO:0000313" key="13">
    <source>
        <dbReference type="Proteomes" id="UP001501414"/>
    </source>
</evidence>
<comment type="caution">
    <text evidence="12">The sequence shown here is derived from an EMBL/GenBank/DDBJ whole genome shotgun (WGS) entry which is preliminary data.</text>
</comment>
<dbReference type="InterPro" id="IPR050482">
    <property type="entry name" value="Sensor_HK_TwoCompSys"/>
</dbReference>
<feature type="transmembrane region" description="Helical" evidence="10">
    <location>
        <begin position="80"/>
        <end position="101"/>
    </location>
</feature>
<keyword evidence="3" id="KW-0597">Phosphoprotein</keyword>
<dbReference type="InterPro" id="IPR036890">
    <property type="entry name" value="HATPase_C_sf"/>
</dbReference>
<feature type="compositionally biased region" description="Low complexity" evidence="9">
    <location>
        <begin position="7"/>
        <end position="22"/>
    </location>
</feature>
<sequence length="489" mass="51434">MPETTRAPGNDPAAAGDPVAGPERVPPGGPLDPHLVRAADGRGIGGMREHVFRDGPLHLPQAMHWPSGWPGRTRLGAQMAYLLAGLPLAVVSGLVVIIGLVLGAGTFVIWIGIPITVGTLAAARGFAELERRATEAATGLPLPPHHYRPNRGRRLMGRLFRALVDPQSWRDVAHAVIALPVRAVTAAVALVWSVAGLGGLLYVFWQWSIPRGSEDWTLFRSVTGVHSGVGDIALNTGLGVLLLVTLPTVVRWLTDVRALLARGLLTNQTAALRARAQALASGRRAAVAAEAQTLRRLERDIHDGPQQRLVRLGMDLESAVRRLDDDPERARPLLHEALEQTREALSELRALSRGIAPPILADRGLGPALAAAAGRCPVPVDLDVELDPGARLPALVENTAYFVVSEALTNIAKHAGASAVTVTVTVDDTVLRVVVRDDGRGGAHPGKGHGLAGLADRLEIVEGSLDVHSPPGGPTVLTAEVPVAGLGEG</sequence>
<dbReference type="CDD" id="cd16917">
    <property type="entry name" value="HATPase_UhpB-NarQ-NarX-like"/>
    <property type="match status" value="1"/>
</dbReference>
<dbReference type="GO" id="GO:0016301">
    <property type="term" value="F:kinase activity"/>
    <property type="evidence" value="ECO:0007669"/>
    <property type="project" value="UniProtKB-KW"/>
</dbReference>
<dbReference type="PANTHER" id="PTHR24421">
    <property type="entry name" value="NITRATE/NITRITE SENSOR PROTEIN NARX-RELATED"/>
    <property type="match status" value="1"/>
</dbReference>
<dbReference type="InterPro" id="IPR025828">
    <property type="entry name" value="Put_sensor_dom"/>
</dbReference>
<keyword evidence="10" id="KW-0472">Membrane</keyword>
<dbReference type="SMART" id="SM00387">
    <property type="entry name" value="HATPase_c"/>
    <property type="match status" value="1"/>
</dbReference>
<evidence type="ECO:0000256" key="9">
    <source>
        <dbReference type="SAM" id="MobiDB-lite"/>
    </source>
</evidence>
<keyword evidence="7" id="KW-0067">ATP-binding</keyword>
<dbReference type="EC" id="2.7.13.3" evidence="2"/>
<evidence type="ECO:0000259" key="11">
    <source>
        <dbReference type="SMART" id="SM00387"/>
    </source>
</evidence>